<dbReference type="InterPro" id="IPR000719">
    <property type="entry name" value="Prot_kinase_dom"/>
</dbReference>
<dbReference type="Gene3D" id="3.30.505.10">
    <property type="entry name" value="SH2 domain"/>
    <property type="match status" value="2"/>
</dbReference>
<dbReference type="InParanoid" id="A0A482WN09"/>
<dbReference type="Pfam" id="PF12796">
    <property type="entry name" value="Ank_2"/>
    <property type="match status" value="1"/>
</dbReference>
<dbReference type="InterPro" id="IPR002110">
    <property type="entry name" value="Ankyrin_rpt"/>
</dbReference>
<evidence type="ECO:0000256" key="8">
    <source>
        <dbReference type="PROSITE-ProRule" id="PRU00191"/>
    </source>
</evidence>
<feature type="repeat" description="ANK" evidence="7">
    <location>
        <begin position="241"/>
        <end position="274"/>
    </location>
</feature>
<dbReference type="PROSITE" id="PS50001">
    <property type="entry name" value="SH2"/>
    <property type="match status" value="2"/>
</dbReference>
<feature type="domain" description="Protein kinase" evidence="13">
    <location>
        <begin position="524"/>
        <end position="791"/>
    </location>
</feature>
<feature type="domain" description="SH2" evidence="12">
    <location>
        <begin position="344"/>
        <end position="434"/>
    </location>
</feature>
<name>A0A482WN09_LAOST</name>
<dbReference type="OrthoDB" id="67310at2759"/>
<organism evidence="14 15">
    <name type="scientific">Laodelphax striatellus</name>
    <name type="common">Small brown planthopper</name>
    <name type="synonym">Delphax striatella</name>
    <dbReference type="NCBI Taxonomy" id="195883"/>
    <lineage>
        <taxon>Eukaryota</taxon>
        <taxon>Metazoa</taxon>
        <taxon>Ecdysozoa</taxon>
        <taxon>Arthropoda</taxon>
        <taxon>Hexapoda</taxon>
        <taxon>Insecta</taxon>
        <taxon>Pterygota</taxon>
        <taxon>Neoptera</taxon>
        <taxon>Paraneoptera</taxon>
        <taxon>Hemiptera</taxon>
        <taxon>Auchenorrhyncha</taxon>
        <taxon>Fulgoroidea</taxon>
        <taxon>Delphacidae</taxon>
        <taxon>Criomorphinae</taxon>
        <taxon>Laodelphax</taxon>
    </lineage>
</organism>
<feature type="domain" description="SH2" evidence="12">
    <location>
        <begin position="60"/>
        <end position="161"/>
    </location>
</feature>
<dbReference type="PANTHER" id="PTHR24418">
    <property type="entry name" value="TYROSINE-PROTEIN KINASE"/>
    <property type="match status" value="1"/>
</dbReference>
<evidence type="ECO:0000256" key="3">
    <source>
        <dbReference type="ARBA" id="ARBA00022741"/>
    </source>
</evidence>
<dbReference type="InterPro" id="IPR050198">
    <property type="entry name" value="Non-receptor_tyrosine_kinases"/>
</dbReference>
<dbReference type="GO" id="GO:0005524">
    <property type="term" value="F:ATP binding"/>
    <property type="evidence" value="ECO:0007669"/>
    <property type="project" value="UniProtKB-UniRule"/>
</dbReference>
<accession>A0A482WN09</accession>
<dbReference type="SMART" id="SM00248">
    <property type="entry name" value="ANK"/>
    <property type="match status" value="5"/>
</dbReference>
<dbReference type="Gene3D" id="1.25.40.20">
    <property type="entry name" value="Ankyrin repeat-containing domain"/>
    <property type="match status" value="1"/>
</dbReference>
<comment type="similarity">
    <text evidence="10">Belongs to the protein kinase superfamily. Tyr protein kinase family.</text>
</comment>
<dbReference type="PROSITE" id="PS50297">
    <property type="entry name" value="ANK_REP_REGION"/>
    <property type="match status" value="3"/>
</dbReference>
<dbReference type="FunCoup" id="A0A482WN09">
    <property type="interactions" value="141"/>
</dbReference>
<keyword evidence="5 9" id="KW-0067">ATP-binding</keyword>
<proteinExistence type="inferred from homology"/>
<dbReference type="PRINTS" id="PR00401">
    <property type="entry name" value="SH2DOMAIN"/>
</dbReference>
<dbReference type="SMART" id="SM00219">
    <property type="entry name" value="TyrKc"/>
    <property type="match status" value="1"/>
</dbReference>
<dbReference type="GO" id="GO:0007165">
    <property type="term" value="P:signal transduction"/>
    <property type="evidence" value="ECO:0007669"/>
    <property type="project" value="UniProtKB-ARBA"/>
</dbReference>
<comment type="caution">
    <text evidence="14">The sequence shown here is derived from an EMBL/GenBank/DDBJ whole genome shotgun (WGS) entry which is preliminary data.</text>
</comment>
<dbReference type="InterPro" id="IPR011009">
    <property type="entry name" value="Kinase-like_dom_sf"/>
</dbReference>
<keyword evidence="11" id="KW-1133">Transmembrane helix</keyword>
<evidence type="ECO:0000313" key="15">
    <source>
        <dbReference type="Proteomes" id="UP000291343"/>
    </source>
</evidence>
<comment type="catalytic activity">
    <reaction evidence="10">
        <text>L-tyrosyl-[protein] + ATP = O-phospho-L-tyrosyl-[protein] + ADP + H(+)</text>
        <dbReference type="Rhea" id="RHEA:10596"/>
        <dbReference type="Rhea" id="RHEA-COMP:10136"/>
        <dbReference type="Rhea" id="RHEA-COMP:20101"/>
        <dbReference type="ChEBI" id="CHEBI:15378"/>
        <dbReference type="ChEBI" id="CHEBI:30616"/>
        <dbReference type="ChEBI" id="CHEBI:46858"/>
        <dbReference type="ChEBI" id="CHEBI:61978"/>
        <dbReference type="ChEBI" id="CHEBI:456216"/>
        <dbReference type="EC" id="2.7.10.2"/>
    </reaction>
</comment>
<dbReference type="SUPFAM" id="SSF55550">
    <property type="entry name" value="SH2 domain"/>
    <property type="match status" value="2"/>
</dbReference>
<keyword evidence="3 9" id="KW-0547">Nucleotide-binding</keyword>
<dbReference type="Gene3D" id="3.30.200.20">
    <property type="entry name" value="Phosphorylase Kinase, domain 1"/>
    <property type="match status" value="1"/>
</dbReference>
<dbReference type="PROSITE" id="PS50011">
    <property type="entry name" value="PROTEIN_KINASE_DOM"/>
    <property type="match status" value="1"/>
</dbReference>
<keyword evidence="15" id="KW-1185">Reference proteome</keyword>
<dbReference type="PROSITE" id="PS00107">
    <property type="entry name" value="PROTEIN_KINASE_ATP"/>
    <property type="match status" value="1"/>
</dbReference>
<sequence>MFCMVYCIVYVFFMTININGVGVGLFRHRCRLGERSSQNFKKIHANMLSDKMTNEDNVNWYHENLKRAEAEEILLKESQGEDGVFLIRDSSTAAGDYVLSVTHLGAVDHYQIRRHGEDAFFSIVTDPEVTRVEITHGLETLIEFFQVHPLYADKTRLIRAIKGTRPPHNSRRHGHTNLLHRATKEGNLTVVSELLKCGYRNLEAKNQDGQTAVHLASRLGKNDILEKLISHGASVNCRDTEGCTPLHYACQMNLPDTVAILVEKGGANVQIRNTQTNWVPLHEAASRGHIDVVKTLISLCAPLRPRTSDKETPACLAERNGYFDCAKILDNFVCPEPKTTKADWYHGTVGRAEAIALLASRGNKDGSFVVRFSDRSNADILTMIYNEKNYHFQVRREGQYYYIDDGPLLDSLEQVVEHYSLMPDGLPTTLQLPIPPRPKPPLPPPISHSEMSLTMPRKHHRHHQKDEMVKQPLLHTSTLPLPAKHKTVISRFESDATFLSSPPPVPLKQSLEKNVEEFIPRENLILRDVLGEGEFGSVYKAIYQTKEGYEEEVAVKTLHDQNRTKNKDQFLKEVKVMVGLNHHCIVRLIGLSSGPELLMVQELAPLGSMLVYILKHQNNISVSDLKLWAWQIACGMQYLAKQKRVHRDLAARNILLASRNQAKVSDFGLSRRCDDRDYYTASQGGRWPIKWYAPESYNLARFTSASDVWSYGVTLWEMFSYGQQPYGEMRGQDAIDLVEKGERLERPDNCPIEVYQTMERCWHYHERDRPTFDQLVETFTDTTYINVHELVTEKDIS</sequence>
<dbReference type="SUPFAM" id="SSF48403">
    <property type="entry name" value="Ankyrin repeat"/>
    <property type="match status" value="1"/>
</dbReference>
<dbReference type="InterPro" id="IPR036770">
    <property type="entry name" value="Ankyrin_rpt-contain_sf"/>
</dbReference>
<dbReference type="EMBL" id="QKKF02029951">
    <property type="protein sequence ID" value="RZF34945.1"/>
    <property type="molecule type" value="Genomic_DNA"/>
</dbReference>
<keyword evidence="8" id="KW-0727">SH2 domain</keyword>
<dbReference type="Gene3D" id="1.10.510.10">
    <property type="entry name" value="Transferase(Phosphotransferase) domain 1"/>
    <property type="match status" value="1"/>
</dbReference>
<feature type="repeat" description="ANK" evidence="7">
    <location>
        <begin position="208"/>
        <end position="240"/>
    </location>
</feature>
<dbReference type="InterPro" id="IPR020635">
    <property type="entry name" value="Tyr_kinase_cat_dom"/>
</dbReference>
<feature type="binding site" evidence="9">
    <location>
        <position position="556"/>
    </location>
    <ligand>
        <name>ATP</name>
        <dbReference type="ChEBI" id="CHEBI:30616"/>
    </ligand>
</feature>
<feature type="repeat" description="ANK" evidence="7">
    <location>
        <begin position="276"/>
        <end position="308"/>
    </location>
</feature>
<dbReference type="Proteomes" id="UP000291343">
    <property type="component" value="Unassembled WGS sequence"/>
</dbReference>
<dbReference type="STRING" id="195883.A0A482WN09"/>
<keyword evidence="2 10" id="KW-0808">Transferase</keyword>
<keyword evidence="11" id="KW-0812">Transmembrane</keyword>
<dbReference type="Pfam" id="PF00017">
    <property type="entry name" value="SH2"/>
    <property type="match status" value="2"/>
</dbReference>
<keyword evidence="4 10" id="KW-0418">Kinase</keyword>
<keyword evidence="6 10" id="KW-0829">Tyrosine-protein kinase</keyword>
<dbReference type="SUPFAM" id="SSF56112">
    <property type="entry name" value="Protein kinase-like (PK-like)"/>
    <property type="match status" value="1"/>
</dbReference>
<keyword evidence="7" id="KW-0040">ANK repeat</keyword>
<feature type="transmembrane region" description="Helical" evidence="11">
    <location>
        <begin position="7"/>
        <end position="26"/>
    </location>
</feature>
<dbReference type="SMR" id="A0A482WN09"/>
<protein>
    <recommendedName>
        <fullName evidence="10">Tyrosine-protein kinase</fullName>
        <ecNumber evidence="10">2.7.10.2</ecNumber>
    </recommendedName>
</protein>
<evidence type="ECO:0000256" key="7">
    <source>
        <dbReference type="PROSITE-ProRule" id="PRU00023"/>
    </source>
</evidence>
<dbReference type="EC" id="2.7.10.2" evidence="10"/>
<dbReference type="InterPro" id="IPR017441">
    <property type="entry name" value="Protein_kinase_ATP_BS"/>
</dbReference>
<evidence type="ECO:0000259" key="12">
    <source>
        <dbReference type="PROSITE" id="PS50001"/>
    </source>
</evidence>
<dbReference type="Pfam" id="PF07714">
    <property type="entry name" value="PK_Tyr_Ser-Thr"/>
    <property type="match status" value="1"/>
</dbReference>
<evidence type="ECO:0000256" key="1">
    <source>
        <dbReference type="ARBA" id="ARBA00022553"/>
    </source>
</evidence>
<dbReference type="GO" id="GO:0004715">
    <property type="term" value="F:non-membrane spanning protein tyrosine kinase activity"/>
    <property type="evidence" value="ECO:0007669"/>
    <property type="project" value="UniProtKB-EC"/>
</dbReference>
<reference evidence="14 15" key="1">
    <citation type="journal article" date="2017" name="Gigascience">
        <title>Genome sequence of the small brown planthopper, Laodelphax striatellus.</title>
        <authorList>
            <person name="Zhu J."/>
            <person name="Jiang F."/>
            <person name="Wang X."/>
            <person name="Yang P."/>
            <person name="Bao Y."/>
            <person name="Zhao W."/>
            <person name="Wang W."/>
            <person name="Lu H."/>
            <person name="Wang Q."/>
            <person name="Cui N."/>
            <person name="Li J."/>
            <person name="Chen X."/>
            <person name="Luo L."/>
            <person name="Yu J."/>
            <person name="Kang L."/>
            <person name="Cui F."/>
        </authorList>
    </citation>
    <scope>NUCLEOTIDE SEQUENCE [LARGE SCALE GENOMIC DNA]</scope>
    <source>
        <strain evidence="14">Lst14</strain>
    </source>
</reference>
<evidence type="ECO:0000256" key="4">
    <source>
        <dbReference type="ARBA" id="ARBA00022777"/>
    </source>
</evidence>
<dbReference type="GO" id="GO:0071944">
    <property type="term" value="C:cell periphery"/>
    <property type="evidence" value="ECO:0007669"/>
    <property type="project" value="UniProtKB-ARBA"/>
</dbReference>
<dbReference type="Pfam" id="PF00023">
    <property type="entry name" value="Ank"/>
    <property type="match status" value="1"/>
</dbReference>
<dbReference type="SMART" id="SM00252">
    <property type="entry name" value="SH2"/>
    <property type="match status" value="2"/>
</dbReference>
<gene>
    <name evidence="14" type="ORF">LSTR_LSTR010037</name>
</gene>
<dbReference type="InterPro" id="IPR000980">
    <property type="entry name" value="SH2"/>
</dbReference>
<evidence type="ECO:0000313" key="14">
    <source>
        <dbReference type="EMBL" id="RZF34945.1"/>
    </source>
</evidence>
<evidence type="ECO:0000256" key="9">
    <source>
        <dbReference type="PROSITE-ProRule" id="PRU10141"/>
    </source>
</evidence>
<dbReference type="AlphaFoldDB" id="A0A482WN09"/>
<dbReference type="GO" id="GO:0002009">
    <property type="term" value="P:morphogenesis of an epithelium"/>
    <property type="evidence" value="ECO:0007669"/>
    <property type="project" value="UniProtKB-ARBA"/>
</dbReference>
<dbReference type="PROSITE" id="PS50088">
    <property type="entry name" value="ANK_REPEAT"/>
    <property type="match status" value="3"/>
</dbReference>
<dbReference type="InterPro" id="IPR036860">
    <property type="entry name" value="SH2_dom_sf"/>
</dbReference>
<evidence type="ECO:0000256" key="2">
    <source>
        <dbReference type="ARBA" id="ARBA00022679"/>
    </source>
</evidence>
<keyword evidence="1" id="KW-0597">Phosphoprotein</keyword>
<evidence type="ECO:0000256" key="5">
    <source>
        <dbReference type="ARBA" id="ARBA00022840"/>
    </source>
</evidence>
<evidence type="ECO:0000256" key="10">
    <source>
        <dbReference type="RuleBase" id="RU362096"/>
    </source>
</evidence>
<keyword evidence="11" id="KW-0472">Membrane</keyword>
<evidence type="ECO:0000256" key="11">
    <source>
        <dbReference type="SAM" id="Phobius"/>
    </source>
</evidence>
<dbReference type="InterPro" id="IPR001245">
    <property type="entry name" value="Ser-Thr/Tyr_kinase_cat_dom"/>
</dbReference>
<dbReference type="FunFam" id="1.10.510.10:FF:000027">
    <property type="entry name" value="Receptor protein-tyrosine kinase"/>
    <property type="match status" value="1"/>
</dbReference>
<evidence type="ECO:0000256" key="6">
    <source>
        <dbReference type="ARBA" id="ARBA00023137"/>
    </source>
</evidence>
<evidence type="ECO:0000259" key="13">
    <source>
        <dbReference type="PROSITE" id="PS50011"/>
    </source>
</evidence>